<accession>A0ABN1TU52</accession>
<reference evidence="2 3" key="1">
    <citation type="journal article" date="2019" name="Int. J. Syst. Evol. Microbiol.">
        <title>The Global Catalogue of Microorganisms (GCM) 10K type strain sequencing project: providing services to taxonomists for standard genome sequencing and annotation.</title>
        <authorList>
            <consortium name="The Broad Institute Genomics Platform"/>
            <consortium name="The Broad Institute Genome Sequencing Center for Infectious Disease"/>
            <person name="Wu L."/>
            <person name="Ma J."/>
        </authorList>
    </citation>
    <scope>NUCLEOTIDE SEQUENCE [LARGE SCALE GENOMIC DNA]</scope>
    <source>
        <strain evidence="2 3">JCM 13008</strain>
    </source>
</reference>
<dbReference type="PROSITE" id="PS51257">
    <property type="entry name" value="PROKAR_LIPOPROTEIN"/>
    <property type="match status" value="1"/>
</dbReference>
<organism evidence="2 3">
    <name type="scientific">Nocardioides dubius</name>
    <dbReference type="NCBI Taxonomy" id="317019"/>
    <lineage>
        <taxon>Bacteria</taxon>
        <taxon>Bacillati</taxon>
        <taxon>Actinomycetota</taxon>
        <taxon>Actinomycetes</taxon>
        <taxon>Propionibacteriales</taxon>
        <taxon>Nocardioidaceae</taxon>
        <taxon>Nocardioides</taxon>
    </lineage>
</organism>
<evidence type="ECO:0000313" key="3">
    <source>
        <dbReference type="Proteomes" id="UP001501581"/>
    </source>
</evidence>
<keyword evidence="1" id="KW-0732">Signal</keyword>
<evidence type="ECO:0008006" key="4">
    <source>
        <dbReference type="Google" id="ProtNLM"/>
    </source>
</evidence>
<dbReference type="Gene3D" id="2.50.20.20">
    <property type="match status" value="1"/>
</dbReference>
<evidence type="ECO:0000313" key="2">
    <source>
        <dbReference type="EMBL" id="GAA1102906.1"/>
    </source>
</evidence>
<evidence type="ECO:0000256" key="1">
    <source>
        <dbReference type="SAM" id="SignalP"/>
    </source>
</evidence>
<keyword evidence="3" id="KW-1185">Reference proteome</keyword>
<feature type="signal peptide" evidence="1">
    <location>
        <begin position="1"/>
        <end position="21"/>
    </location>
</feature>
<feature type="chain" id="PRO_5047473805" description="Lipoprotein" evidence="1">
    <location>
        <begin position="22"/>
        <end position="239"/>
    </location>
</feature>
<gene>
    <name evidence="2" type="ORF">GCM10009668_21930</name>
</gene>
<dbReference type="EMBL" id="BAAALG010000009">
    <property type="protein sequence ID" value="GAA1102906.1"/>
    <property type="molecule type" value="Genomic_DNA"/>
</dbReference>
<proteinExistence type="predicted"/>
<dbReference type="Proteomes" id="UP001501581">
    <property type="component" value="Unassembled WGS sequence"/>
</dbReference>
<protein>
    <recommendedName>
        <fullName evidence="4">Lipoprotein</fullName>
    </recommendedName>
</protein>
<dbReference type="RefSeq" id="WP_343994284.1">
    <property type="nucleotide sequence ID" value="NZ_BAAALG010000009.1"/>
</dbReference>
<sequence length="239" mass="25404">MRVAKASAWSLVAALTVTGLAGCSGDDEGEQALTDRDGAEVIELVGDDMAEINAMHVAGVTEEAGTTVTFDLSTDRVGHCTGTMSIGAGTSEFVTDGEQFFIKGDEAFWSSTTEDRATARQVLAFIGDKWALVEGAEFEEFCDLPSMLEGIGTPPEDAEVSVADDLSTHRGVDVVKVRTERENGDVTTTLVTAQAPHRIVRSQRQGSAEATLELSEFDEPVRAQLPAAGDYVDLAELTK</sequence>
<name>A0ABN1TU52_9ACTN</name>
<comment type="caution">
    <text evidence="2">The sequence shown here is derived from an EMBL/GenBank/DDBJ whole genome shotgun (WGS) entry which is preliminary data.</text>
</comment>